<dbReference type="Proteomes" id="UP000177894">
    <property type="component" value="Chromosome"/>
</dbReference>
<gene>
    <name evidence="1" type="ORF">BJL90_01025</name>
</gene>
<name>A0ABM6EP59_9CLOT</name>
<dbReference type="EMBL" id="CP017603">
    <property type="protein sequence ID" value="AOY74661.1"/>
    <property type="molecule type" value="Genomic_DNA"/>
</dbReference>
<evidence type="ECO:0000313" key="2">
    <source>
        <dbReference type="Proteomes" id="UP000177894"/>
    </source>
</evidence>
<organism evidence="1 2">
    <name type="scientific">Clostridium formicaceticum</name>
    <dbReference type="NCBI Taxonomy" id="1497"/>
    <lineage>
        <taxon>Bacteria</taxon>
        <taxon>Bacillati</taxon>
        <taxon>Bacillota</taxon>
        <taxon>Clostridia</taxon>
        <taxon>Eubacteriales</taxon>
        <taxon>Clostridiaceae</taxon>
        <taxon>Clostridium</taxon>
    </lineage>
</organism>
<sequence>MRNTIMKEGTKYVGTDGLIKTYGKFVPDEWLIIKGTPKYSDPMNYFIWHNETDGNIRASAQAIRNETIKIGYKGNLGLKNIEVLELSNVK</sequence>
<reference evidence="1 2" key="1">
    <citation type="submission" date="2016-10" db="EMBL/GenBank/DDBJ databases">
        <title>Complete Genome Sequence of Acetogen Clostridium formicoaceticum ATCC 27076.</title>
        <authorList>
            <person name="Bao T."/>
            <person name="Cheng C."/>
            <person name="Zhao J."/>
            <person name="Yang S.-T."/>
            <person name="Wang J."/>
            <person name="Wang M."/>
        </authorList>
    </citation>
    <scope>NUCLEOTIDE SEQUENCE [LARGE SCALE GENOMIC DNA]</scope>
    <source>
        <strain evidence="1 2">ATCC 27076</strain>
    </source>
</reference>
<keyword evidence="2" id="KW-1185">Reference proteome</keyword>
<protein>
    <submittedName>
        <fullName evidence="1">Uncharacterized protein</fullName>
    </submittedName>
</protein>
<proteinExistence type="predicted"/>
<evidence type="ECO:0000313" key="1">
    <source>
        <dbReference type="EMBL" id="AOY74661.1"/>
    </source>
</evidence>
<accession>A0ABM6EP59</accession>